<dbReference type="RefSeq" id="WP_008039107.1">
    <property type="nucleotide sequence ID" value="NZ_JH725147.1"/>
</dbReference>
<keyword evidence="1" id="KW-0809">Transit peptide</keyword>
<dbReference type="InterPro" id="IPR027266">
    <property type="entry name" value="TrmE/GcvT-like"/>
</dbReference>
<name>J0ZPV5_9HYPH</name>
<accession>J0ZPV5</accession>
<evidence type="ECO:0000313" key="4">
    <source>
        <dbReference type="Proteomes" id="UP000008952"/>
    </source>
</evidence>
<sequence length="288" mass="32863">MVMTHQIIKLKKRRVINFSGNDARHFLHNLITTDVENLKEKELLPGALLSPQGKVLFDFLIAKDNKRYFIDIDETLVDSFIKRLTLYKLRSDVQIDESKEDFIGVYFQNDSSSSQSESSYLDKRFPDHENIVRIYSRSPLPVSSNFDEWTLKRIQYAISESENDFELGDVFPHDINFDQTGGLCFQKGCYIGQEVVSRMHHRSTARKRTLIAESSRDIPSFATIEAAGKPIGKIGTTLGQKALALVRIDRVKTAIDSQTPLQVNGMTLTLTIAPNMHYDFPKNNLETE</sequence>
<dbReference type="OrthoDB" id="9796287at2"/>
<dbReference type="Gene3D" id="2.40.30.160">
    <property type="match status" value="1"/>
</dbReference>
<dbReference type="Gene3D" id="3.30.1360.120">
    <property type="entry name" value="Probable tRNA modification gtpase trme, domain 1"/>
    <property type="match status" value="1"/>
</dbReference>
<dbReference type="InterPro" id="IPR017703">
    <property type="entry name" value="YgfZ/GCV_T_CS"/>
</dbReference>
<dbReference type="STRING" id="1094558.ME5_01039"/>
<evidence type="ECO:0000259" key="2">
    <source>
        <dbReference type="Pfam" id="PF25455"/>
    </source>
</evidence>
<dbReference type="PANTHER" id="PTHR22602">
    <property type="entry name" value="TRANSFERASE CAF17, MITOCHONDRIAL-RELATED"/>
    <property type="match status" value="1"/>
</dbReference>
<feature type="domain" description="CAF17 C-terminal" evidence="2">
    <location>
        <begin position="206"/>
        <end position="276"/>
    </location>
</feature>
<gene>
    <name evidence="3" type="ORF">ME5_01039</name>
</gene>
<dbReference type="InterPro" id="IPR045179">
    <property type="entry name" value="YgfZ/GcvT"/>
</dbReference>
<reference evidence="3 4" key="1">
    <citation type="submission" date="2012-03" db="EMBL/GenBank/DDBJ databases">
        <title>The Genome Sequence of Bartonella tamiae Th239.</title>
        <authorList>
            <consortium name="The Broad Institute Genome Sequencing Platform"/>
            <consortium name="The Broad Institute Genome Sequencing Center for Infectious Disease"/>
            <person name="Feldgarden M."/>
            <person name="Kirby J."/>
            <person name="Kosoy M."/>
            <person name="Birtles R."/>
            <person name="Probert W.S."/>
            <person name="Chiaraviglio L."/>
            <person name="Young S.K."/>
            <person name="Zeng Q."/>
            <person name="Gargeya S."/>
            <person name="Fitzgerald M."/>
            <person name="Haas B."/>
            <person name="Abouelleil A."/>
            <person name="Alvarado L."/>
            <person name="Arachchi H.M."/>
            <person name="Berlin A."/>
            <person name="Chapman S.B."/>
            <person name="Gearin G."/>
            <person name="Goldberg J."/>
            <person name="Griggs A."/>
            <person name="Gujja S."/>
            <person name="Hansen M."/>
            <person name="Heiman D."/>
            <person name="Howarth C."/>
            <person name="Larimer J."/>
            <person name="Lui A."/>
            <person name="MacDonald P.J.P."/>
            <person name="McCowen C."/>
            <person name="Montmayeur A."/>
            <person name="Murphy C."/>
            <person name="Neiman D."/>
            <person name="Pearson M."/>
            <person name="Priest M."/>
            <person name="Roberts A."/>
            <person name="Saif S."/>
            <person name="Shea T."/>
            <person name="Sisk P."/>
            <person name="Stolte C."/>
            <person name="Sykes S."/>
            <person name="Wortman J."/>
            <person name="Nusbaum C."/>
            <person name="Birren B."/>
        </authorList>
    </citation>
    <scope>NUCLEOTIDE SEQUENCE [LARGE SCALE GENOMIC DNA]</scope>
    <source>
        <strain evidence="3 4">Th239</strain>
    </source>
</reference>
<dbReference type="Proteomes" id="UP000008952">
    <property type="component" value="Unassembled WGS sequence"/>
</dbReference>
<dbReference type="eggNOG" id="COG0354">
    <property type="taxonomic scope" value="Bacteria"/>
</dbReference>
<keyword evidence="4" id="KW-1185">Reference proteome</keyword>
<dbReference type="NCBIfam" id="TIGR03317">
    <property type="entry name" value="ygfZ_signature"/>
    <property type="match status" value="1"/>
</dbReference>
<dbReference type="AlphaFoldDB" id="J0ZPV5"/>
<dbReference type="PIRSF" id="PIRSF006487">
    <property type="entry name" value="GcvT"/>
    <property type="match status" value="1"/>
</dbReference>
<dbReference type="EMBL" id="AIMB01000007">
    <property type="protein sequence ID" value="EJF90638.1"/>
    <property type="molecule type" value="Genomic_DNA"/>
</dbReference>
<dbReference type="InterPro" id="IPR057460">
    <property type="entry name" value="CAF17_C"/>
</dbReference>
<evidence type="ECO:0000256" key="1">
    <source>
        <dbReference type="ARBA" id="ARBA00022946"/>
    </source>
</evidence>
<dbReference type="PATRIC" id="fig|1094558.3.peg.1132"/>
<proteinExistence type="predicted"/>
<evidence type="ECO:0000313" key="3">
    <source>
        <dbReference type="EMBL" id="EJF90638.1"/>
    </source>
</evidence>
<dbReference type="PANTHER" id="PTHR22602:SF0">
    <property type="entry name" value="TRANSFERASE CAF17, MITOCHONDRIAL-RELATED"/>
    <property type="match status" value="1"/>
</dbReference>
<organism evidence="3 4">
    <name type="scientific">Bartonella tamiae Th239</name>
    <dbReference type="NCBI Taxonomy" id="1094558"/>
    <lineage>
        <taxon>Bacteria</taxon>
        <taxon>Pseudomonadati</taxon>
        <taxon>Pseudomonadota</taxon>
        <taxon>Alphaproteobacteria</taxon>
        <taxon>Hyphomicrobiales</taxon>
        <taxon>Bartonellaceae</taxon>
        <taxon>Bartonella</taxon>
    </lineage>
</organism>
<dbReference type="GO" id="GO:0016226">
    <property type="term" value="P:iron-sulfur cluster assembly"/>
    <property type="evidence" value="ECO:0007669"/>
    <property type="project" value="TreeGrafter"/>
</dbReference>
<dbReference type="HOGENOM" id="CLU_007884_7_1_5"/>
<dbReference type="Pfam" id="PF25455">
    <property type="entry name" value="Beta-barrel_CAF17_C"/>
    <property type="match status" value="1"/>
</dbReference>
<comment type="caution">
    <text evidence="3">The sequence shown here is derived from an EMBL/GenBank/DDBJ whole genome shotgun (WGS) entry which is preliminary data.</text>
</comment>
<dbReference type="SUPFAM" id="SSF103025">
    <property type="entry name" value="Folate-binding domain"/>
    <property type="match status" value="1"/>
</dbReference>
<protein>
    <submittedName>
        <fullName evidence="3">Folate-binding protein YgfZ</fullName>
    </submittedName>
</protein>